<proteinExistence type="predicted"/>
<dbReference type="OrthoDB" id="8601734at2"/>
<feature type="transmembrane region" description="Helical" evidence="1">
    <location>
        <begin position="6"/>
        <end position="23"/>
    </location>
</feature>
<dbReference type="AlphaFoldDB" id="A0A4R1YSL3"/>
<dbReference type="RefSeq" id="WP_132695742.1">
    <property type="nucleotide sequence ID" value="NZ_SLVM01000016.1"/>
</dbReference>
<keyword evidence="3" id="KW-1185">Reference proteome</keyword>
<comment type="caution">
    <text evidence="2">The sequence shown here is derived from an EMBL/GenBank/DDBJ whole genome shotgun (WGS) entry which is preliminary data.</text>
</comment>
<protein>
    <submittedName>
        <fullName evidence="2">Uncharacterized protein</fullName>
    </submittedName>
</protein>
<dbReference type="Proteomes" id="UP000295277">
    <property type="component" value="Unassembled WGS sequence"/>
</dbReference>
<dbReference type="EMBL" id="SLVM01000016">
    <property type="protein sequence ID" value="TCM82630.1"/>
    <property type="molecule type" value="Genomic_DNA"/>
</dbReference>
<evidence type="ECO:0000313" key="2">
    <source>
        <dbReference type="EMBL" id="TCM82630.1"/>
    </source>
</evidence>
<organism evidence="2 3">
    <name type="scientific">Rhodovulum steppense</name>
    <dbReference type="NCBI Taxonomy" id="540251"/>
    <lineage>
        <taxon>Bacteria</taxon>
        <taxon>Pseudomonadati</taxon>
        <taxon>Pseudomonadota</taxon>
        <taxon>Alphaproteobacteria</taxon>
        <taxon>Rhodobacterales</taxon>
        <taxon>Paracoccaceae</taxon>
        <taxon>Rhodovulum</taxon>
    </lineage>
</organism>
<keyword evidence="1" id="KW-1133">Transmembrane helix</keyword>
<keyword evidence="1" id="KW-0812">Transmembrane</keyword>
<keyword evidence="1" id="KW-0472">Membrane</keyword>
<evidence type="ECO:0000256" key="1">
    <source>
        <dbReference type="SAM" id="Phobius"/>
    </source>
</evidence>
<name>A0A4R1YSL3_9RHOB</name>
<gene>
    <name evidence="2" type="ORF">EV216_11685</name>
</gene>
<accession>A0A4R1YSL3</accession>
<reference evidence="2 3" key="1">
    <citation type="submission" date="2019-03" db="EMBL/GenBank/DDBJ databases">
        <title>Genomic Encyclopedia of Type Strains, Phase IV (KMG-IV): sequencing the most valuable type-strain genomes for metagenomic binning, comparative biology and taxonomic classification.</title>
        <authorList>
            <person name="Goeker M."/>
        </authorList>
    </citation>
    <scope>NUCLEOTIDE SEQUENCE [LARGE SCALE GENOMIC DNA]</scope>
    <source>
        <strain evidence="2 3">DSM 21153</strain>
    </source>
</reference>
<feature type="transmembrane region" description="Helical" evidence="1">
    <location>
        <begin position="30"/>
        <end position="49"/>
    </location>
</feature>
<evidence type="ECO:0000313" key="3">
    <source>
        <dbReference type="Proteomes" id="UP000295277"/>
    </source>
</evidence>
<sequence>MFLELIASVAAGFGAGGLMFLLNRLSGQRLPRWSVPVAAGLAMLAYALWSEQSWAARTMAGLPEGLVEISRVEQSVPWKPWTYLLPQTTRLMAADVGRAARREDAPEMRLVTLYFFARWQPARSAPVLVDCARAARADATESALTDPRSADWRRLSGDDPLVRAVCNGTS</sequence>